<comment type="caution">
    <text evidence="1">The sequence shown here is derived from an EMBL/GenBank/DDBJ whole genome shotgun (WGS) entry which is preliminary data.</text>
</comment>
<accession>A0A917S694</accession>
<name>A0A917S694_9BACL</name>
<dbReference type="EMBL" id="BMOK01000013">
    <property type="protein sequence ID" value="GGL61374.1"/>
    <property type="molecule type" value="Genomic_DNA"/>
</dbReference>
<evidence type="ECO:0000313" key="2">
    <source>
        <dbReference type="Proteomes" id="UP000654670"/>
    </source>
</evidence>
<dbReference type="Proteomes" id="UP000654670">
    <property type="component" value="Unassembled WGS sequence"/>
</dbReference>
<keyword evidence="2" id="KW-1185">Reference proteome</keyword>
<dbReference type="Gene3D" id="1.20.1440.140">
    <property type="match status" value="1"/>
</dbReference>
<protein>
    <recommendedName>
        <fullName evidence="3">Enterocin A Immunity</fullName>
    </recommendedName>
</protein>
<organism evidence="1 2">
    <name type="scientific">Sporolactobacillus putidus</name>
    <dbReference type="NCBI Taxonomy" id="492735"/>
    <lineage>
        <taxon>Bacteria</taxon>
        <taxon>Bacillati</taxon>
        <taxon>Bacillota</taxon>
        <taxon>Bacilli</taxon>
        <taxon>Bacillales</taxon>
        <taxon>Sporolactobacillaceae</taxon>
        <taxon>Sporolactobacillus</taxon>
    </lineage>
</organism>
<dbReference type="InterPro" id="IPR053739">
    <property type="entry name" value="Bact_Immunity_Domain_sf"/>
</dbReference>
<evidence type="ECO:0008006" key="3">
    <source>
        <dbReference type="Google" id="ProtNLM"/>
    </source>
</evidence>
<sequence length="97" mass="11137">MNKSKRAIKAIEAIENTLKVLDVNHHKPLIDLLNDYNYQLKTQVNYVPMLISLKNKISMCILDNKLKAPPKELNELLRALNLLLYTDPAVLLKNTIL</sequence>
<reference evidence="1" key="1">
    <citation type="journal article" date="2014" name="Int. J. Syst. Evol. Microbiol.">
        <title>Complete genome sequence of Corynebacterium casei LMG S-19264T (=DSM 44701T), isolated from a smear-ripened cheese.</title>
        <authorList>
            <consortium name="US DOE Joint Genome Institute (JGI-PGF)"/>
            <person name="Walter F."/>
            <person name="Albersmeier A."/>
            <person name="Kalinowski J."/>
            <person name="Ruckert C."/>
        </authorList>
    </citation>
    <scope>NUCLEOTIDE SEQUENCE</scope>
    <source>
        <strain evidence="1">JCM 15325</strain>
    </source>
</reference>
<gene>
    <name evidence="1" type="ORF">GCM10007968_26710</name>
</gene>
<proteinExistence type="predicted"/>
<dbReference type="AlphaFoldDB" id="A0A917S694"/>
<reference evidence="1" key="2">
    <citation type="submission" date="2020-09" db="EMBL/GenBank/DDBJ databases">
        <authorList>
            <person name="Sun Q."/>
            <person name="Ohkuma M."/>
        </authorList>
    </citation>
    <scope>NUCLEOTIDE SEQUENCE</scope>
    <source>
        <strain evidence="1">JCM 15325</strain>
    </source>
</reference>
<evidence type="ECO:0000313" key="1">
    <source>
        <dbReference type="EMBL" id="GGL61374.1"/>
    </source>
</evidence>
<dbReference type="RefSeq" id="WP_188804179.1">
    <property type="nucleotide sequence ID" value="NZ_BMOK01000013.1"/>
</dbReference>